<evidence type="ECO:0000256" key="4">
    <source>
        <dbReference type="ARBA" id="ARBA00022840"/>
    </source>
</evidence>
<dbReference type="InterPro" id="IPR052156">
    <property type="entry name" value="BCAA_Transport_ATP-bd_LivF"/>
</dbReference>
<evidence type="ECO:0000256" key="6">
    <source>
        <dbReference type="SAM" id="MobiDB-lite"/>
    </source>
</evidence>
<feature type="compositionally biased region" description="Basic and acidic residues" evidence="6">
    <location>
        <begin position="39"/>
        <end position="49"/>
    </location>
</feature>
<evidence type="ECO:0000256" key="2">
    <source>
        <dbReference type="ARBA" id="ARBA00022448"/>
    </source>
</evidence>
<feature type="compositionally biased region" description="Polar residues" evidence="6">
    <location>
        <begin position="27"/>
        <end position="37"/>
    </location>
</feature>
<reference evidence="8 9" key="1">
    <citation type="journal article" date="2019" name="Int. J. Syst. Evol. Microbiol.">
        <title>The Global Catalogue of Microorganisms (GCM) 10K type strain sequencing project: providing services to taxonomists for standard genome sequencing and annotation.</title>
        <authorList>
            <consortium name="The Broad Institute Genomics Platform"/>
            <consortium name="The Broad Institute Genome Sequencing Center for Infectious Disease"/>
            <person name="Wu L."/>
            <person name="Ma J."/>
        </authorList>
    </citation>
    <scope>NUCLEOTIDE SEQUENCE [LARGE SCALE GENOMIC DNA]</scope>
    <source>
        <strain evidence="8 9">XZYJ18</strain>
    </source>
</reference>
<evidence type="ECO:0000313" key="9">
    <source>
        <dbReference type="Proteomes" id="UP001595945"/>
    </source>
</evidence>
<evidence type="ECO:0000256" key="5">
    <source>
        <dbReference type="ARBA" id="ARBA00022970"/>
    </source>
</evidence>
<dbReference type="RefSeq" id="WP_254269823.1">
    <property type="nucleotide sequence ID" value="NZ_CP100400.1"/>
</dbReference>
<dbReference type="InterPro" id="IPR017871">
    <property type="entry name" value="ABC_transporter-like_CS"/>
</dbReference>
<dbReference type="SMART" id="SM00382">
    <property type="entry name" value="AAA"/>
    <property type="match status" value="1"/>
</dbReference>
<gene>
    <name evidence="8" type="ORF">ACFO9K_09185</name>
</gene>
<feature type="compositionally biased region" description="Low complexity" evidence="6">
    <location>
        <begin position="1"/>
        <end position="11"/>
    </location>
</feature>
<keyword evidence="2" id="KW-0813">Transport</keyword>
<dbReference type="SUPFAM" id="SSF52540">
    <property type="entry name" value="P-loop containing nucleoside triphosphate hydrolases"/>
    <property type="match status" value="1"/>
</dbReference>
<keyword evidence="5" id="KW-0029">Amino-acid transport</keyword>
<comment type="caution">
    <text evidence="8">The sequence shown here is derived from an EMBL/GenBank/DDBJ whole genome shotgun (WGS) entry which is preliminary data.</text>
</comment>
<organism evidence="8 9">
    <name type="scientific">Halorussus aquaticus</name>
    <dbReference type="NCBI Taxonomy" id="2953748"/>
    <lineage>
        <taxon>Archaea</taxon>
        <taxon>Methanobacteriati</taxon>
        <taxon>Methanobacteriota</taxon>
        <taxon>Stenosarchaea group</taxon>
        <taxon>Halobacteria</taxon>
        <taxon>Halobacteriales</taxon>
        <taxon>Haladaptataceae</taxon>
        <taxon>Halorussus</taxon>
    </lineage>
</organism>
<dbReference type="GO" id="GO:0005524">
    <property type="term" value="F:ATP binding"/>
    <property type="evidence" value="ECO:0007669"/>
    <property type="project" value="UniProtKB-KW"/>
</dbReference>
<accession>A0ABD5Q0Z5</accession>
<dbReference type="InterPro" id="IPR003593">
    <property type="entry name" value="AAA+_ATPase"/>
</dbReference>
<proteinExistence type="inferred from homology"/>
<feature type="region of interest" description="Disordered" evidence="6">
    <location>
        <begin position="1"/>
        <end position="49"/>
    </location>
</feature>
<dbReference type="PANTHER" id="PTHR43820">
    <property type="entry name" value="HIGH-AFFINITY BRANCHED-CHAIN AMINO ACID TRANSPORT ATP-BINDING PROTEIN LIVF"/>
    <property type="match status" value="1"/>
</dbReference>
<dbReference type="AlphaFoldDB" id="A0ABD5Q0Z5"/>
<evidence type="ECO:0000256" key="1">
    <source>
        <dbReference type="ARBA" id="ARBA00005417"/>
    </source>
</evidence>
<dbReference type="Gene3D" id="3.40.50.300">
    <property type="entry name" value="P-loop containing nucleotide triphosphate hydrolases"/>
    <property type="match status" value="1"/>
</dbReference>
<dbReference type="InterPro" id="IPR003439">
    <property type="entry name" value="ABC_transporter-like_ATP-bd"/>
</dbReference>
<dbReference type="InterPro" id="IPR027417">
    <property type="entry name" value="P-loop_NTPase"/>
</dbReference>
<keyword evidence="4 8" id="KW-0067">ATP-binding</keyword>
<dbReference type="GeneID" id="73044878"/>
<feature type="domain" description="ABC transporter" evidence="7">
    <location>
        <begin position="54"/>
        <end position="283"/>
    </location>
</feature>
<evidence type="ECO:0000259" key="7">
    <source>
        <dbReference type="PROSITE" id="PS50893"/>
    </source>
</evidence>
<keyword evidence="3" id="KW-0547">Nucleotide-binding</keyword>
<protein>
    <submittedName>
        <fullName evidence="8">ABC transporter ATP-binding protein</fullName>
    </submittedName>
</protein>
<dbReference type="EMBL" id="JBHSHT010000001">
    <property type="protein sequence ID" value="MFC4824437.1"/>
    <property type="molecule type" value="Genomic_DNA"/>
</dbReference>
<dbReference type="PROSITE" id="PS50893">
    <property type="entry name" value="ABC_TRANSPORTER_2"/>
    <property type="match status" value="1"/>
</dbReference>
<dbReference type="GO" id="GO:0006865">
    <property type="term" value="P:amino acid transport"/>
    <property type="evidence" value="ECO:0007669"/>
    <property type="project" value="UniProtKB-KW"/>
</dbReference>
<dbReference type="Proteomes" id="UP001595945">
    <property type="component" value="Unassembled WGS sequence"/>
</dbReference>
<dbReference type="PROSITE" id="PS00211">
    <property type="entry name" value="ABC_TRANSPORTER_1"/>
    <property type="match status" value="1"/>
</dbReference>
<keyword evidence="9" id="KW-1185">Reference proteome</keyword>
<dbReference type="PANTHER" id="PTHR43820:SF4">
    <property type="entry name" value="HIGH-AFFINITY BRANCHED-CHAIN AMINO ACID TRANSPORT ATP-BINDING PROTEIN LIVF"/>
    <property type="match status" value="1"/>
</dbReference>
<evidence type="ECO:0000313" key="8">
    <source>
        <dbReference type="EMBL" id="MFC4824437.1"/>
    </source>
</evidence>
<comment type="similarity">
    <text evidence="1">Belongs to the ABC transporter superfamily.</text>
</comment>
<evidence type="ECO:0000256" key="3">
    <source>
        <dbReference type="ARBA" id="ARBA00022741"/>
    </source>
</evidence>
<sequence length="283" mass="30438">MSTDSGSGSDDASTRDDAAASRDGVASSGNAPSSSADATRGRDDATPDRGDAILRAEDLRVSYGEVVALRGLDFHVEDGEIVAIIGPNGAGKSTLADAVSGHVAYEGRVSYRGREVADESASDLVSQGLIHCTETRDLFGYMSVADNLDLGAYRHRDDVDERREFVYDLFPTLEDRADQNARTMSGGEQQMLAIGRALMSDPDLLLLDEPTLGLAPVILDDISDGIEQIRDAGVTVVLCEQNVTFAMDHADRVYLLENGRFEREGVPETLRGDEYIRDAYLGG</sequence>
<dbReference type="Pfam" id="PF00005">
    <property type="entry name" value="ABC_tran"/>
    <property type="match status" value="1"/>
</dbReference>
<name>A0ABD5Q0Z5_9EURY</name>
<dbReference type="CDD" id="cd03224">
    <property type="entry name" value="ABC_TM1139_LivF_branched"/>
    <property type="match status" value="1"/>
</dbReference>